<organism evidence="1 2">
    <name type="scientific">Periplaneta americana</name>
    <name type="common">American cockroach</name>
    <name type="synonym">Blatta americana</name>
    <dbReference type="NCBI Taxonomy" id="6978"/>
    <lineage>
        <taxon>Eukaryota</taxon>
        <taxon>Metazoa</taxon>
        <taxon>Ecdysozoa</taxon>
        <taxon>Arthropoda</taxon>
        <taxon>Hexapoda</taxon>
        <taxon>Insecta</taxon>
        <taxon>Pterygota</taxon>
        <taxon>Neoptera</taxon>
        <taxon>Polyneoptera</taxon>
        <taxon>Dictyoptera</taxon>
        <taxon>Blattodea</taxon>
        <taxon>Blattoidea</taxon>
        <taxon>Blattidae</taxon>
        <taxon>Blattinae</taxon>
        <taxon>Periplaneta</taxon>
    </lineage>
</organism>
<gene>
    <name evidence="1" type="ORF">ANN_23727</name>
</gene>
<sequence length="334" mass="37503">MELRGLRPAQTALDERSRSFGAGERCLPLAETLRKIRQNDRLAIGYHQSAEVHHEKKSVYEPTVNYWKLKYSLIRIELAEGRQRRPAHDKCLTSFHHHPHTIFGPSCSVTPVSSLYICNYNKQRHVNGDRRRTHCSAEQSDGITVFRISPMESLMLHRCRTGAISLQSVAQTTTYTVAMTAIHPSSSFVPISLQHDVIVVHRSGEIRNTLNTFTCKPKLTRTQQSLPNGIWRSTLKKKSPGRNSIALRLSEATLLFNEKASAYNYIKVSHIMNMYSSGNKLIVRLLLRKQSSTTVECESTMDEIIQLTGDDGSGSDDGGDGSEIKVLVLVITLS</sequence>
<keyword evidence="2" id="KW-1185">Reference proteome</keyword>
<dbReference type="EMBL" id="JAJSOF020000025">
    <property type="protein sequence ID" value="KAJ4435151.1"/>
    <property type="molecule type" value="Genomic_DNA"/>
</dbReference>
<protein>
    <submittedName>
        <fullName evidence="1">Uncharacterized protein</fullName>
    </submittedName>
</protein>
<comment type="caution">
    <text evidence="1">The sequence shown here is derived from an EMBL/GenBank/DDBJ whole genome shotgun (WGS) entry which is preliminary data.</text>
</comment>
<dbReference type="Proteomes" id="UP001148838">
    <property type="component" value="Unassembled WGS sequence"/>
</dbReference>
<proteinExistence type="predicted"/>
<evidence type="ECO:0000313" key="1">
    <source>
        <dbReference type="EMBL" id="KAJ4435151.1"/>
    </source>
</evidence>
<reference evidence="1 2" key="1">
    <citation type="journal article" date="2022" name="Allergy">
        <title>Genome assembly and annotation of Periplaneta americana reveal a comprehensive cockroach allergen profile.</title>
        <authorList>
            <person name="Wang L."/>
            <person name="Xiong Q."/>
            <person name="Saelim N."/>
            <person name="Wang L."/>
            <person name="Nong W."/>
            <person name="Wan A.T."/>
            <person name="Shi M."/>
            <person name="Liu X."/>
            <person name="Cao Q."/>
            <person name="Hui J.H.L."/>
            <person name="Sookrung N."/>
            <person name="Leung T.F."/>
            <person name="Tungtrongchitr A."/>
            <person name="Tsui S.K.W."/>
        </authorList>
    </citation>
    <scope>NUCLEOTIDE SEQUENCE [LARGE SCALE GENOMIC DNA]</scope>
    <source>
        <strain evidence="1">PWHHKU_190912</strain>
    </source>
</reference>
<name>A0ABQ8SMZ4_PERAM</name>
<evidence type="ECO:0000313" key="2">
    <source>
        <dbReference type="Proteomes" id="UP001148838"/>
    </source>
</evidence>
<accession>A0ABQ8SMZ4</accession>